<dbReference type="KEGG" id="pka:PQ456_19915"/>
<accession>A0AAX3M0J8</accession>
<gene>
    <name evidence="2" type="ORF">PQ456_19915</name>
</gene>
<name>A0AAX3M0J8_9BACL</name>
<reference evidence="2 3" key="1">
    <citation type="submission" date="2023-02" db="EMBL/GenBank/DDBJ databases">
        <title>Genome sequence of Paenibacillus kyungheensis KACC 18744.</title>
        <authorList>
            <person name="Kim S."/>
            <person name="Heo J."/>
            <person name="Kwon S.-W."/>
        </authorList>
    </citation>
    <scope>NUCLEOTIDE SEQUENCE [LARGE SCALE GENOMIC DNA]</scope>
    <source>
        <strain evidence="2 3">KACC 18744</strain>
    </source>
</reference>
<protein>
    <submittedName>
        <fullName evidence="2">Uncharacterized protein</fullName>
    </submittedName>
</protein>
<organism evidence="2 3">
    <name type="scientific">Paenibacillus kyungheensis</name>
    <dbReference type="NCBI Taxonomy" id="1452732"/>
    <lineage>
        <taxon>Bacteria</taxon>
        <taxon>Bacillati</taxon>
        <taxon>Bacillota</taxon>
        <taxon>Bacilli</taxon>
        <taxon>Bacillales</taxon>
        <taxon>Paenibacillaceae</taxon>
        <taxon>Paenibacillus</taxon>
    </lineage>
</organism>
<dbReference type="EMBL" id="CP117416">
    <property type="protein sequence ID" value="WCT55387.1"/>
    <property type="molecule type" value="Genomic_DNA"/>
</dbReference>
<dbReference type="AlphaFoldDB" id="A0AAX3M0J8"/>
<evidence type="ECO:0000313" key="2">
    <source>
        <dbReference type="EMBL" id="WCT55387.1"/>
    </source>
</evidence>
<dbReference type="RefSeq" id="WP_273613766.1">
    <property type="nucleotide sequence ID" value="NZ_CP117416.1"/>
</dbReference>
<evidence type="ECO:0000256" key="1">
    <source>
        <dbReference type="SAM" id="MobiDB-lite"/>
    </source>
</evidence>
<feature type="compositionally biased region" description="Low complexity" evidence="1">
    <location>
        <begin position="56"/>
        <end position="98"/>
    </location>
</feature>
<sequence length="187" mass="19251">MKKYATWLMATATIGIGIWVGSSFVTISSASSQLGSADDPVVTKSYVDQQIQKALGGSSSSSTGNTNNSNSGTKNNTPTTPVTPPVSTAPSATSSSTITTKVVEIRPGKKLIAAAGTEVIVRTGKAVVYSSEKNGILDLTAGSEMGGSQAIPNNHLLLFPRDGRGVEVALTQGYNATVLVIGDYKIQ</sequence>
<dbReference type="Proteomes" id="UP001220509">
    <property type="component" value="Chromosome"/>
</dbReference>
<keyword evidence="3" id="KW-1185">Reference proteome</keyword>
<proteinExistence type="predicted"/>
<feature type="region of interest" description="Disordered" evidence="1">
    <location>
        <begin position="54"/>
        <end position="98"/>
    </location>
</feature>
<evidence type="ECO:0000313" key="3">
    <source>
        <dbReference type="Proteomes" id="UP001220509"/>
    </source>
</evidence>